<dbReference type="SUPFAM" id="SSF56176">
    <property type="entry name" value="FAD-binding/transporter-associated domain-like"/>
    <property type="match status" value="1"/>
</dbReference>
<dbReference type="SMART" id="SM01092">
    <property type="entry name" value="CO_deh_flav_C"/>
    <property type="match status" value="1"/>
</dbReference>
<dbReference type="PROSITE" id="PS51085">
    <property type="entry name" value="2FE2S_FER_2"/>
    <property type="match status" value="1"/>
</dbReference>
<name>A0ABP7CMM0_9MICO</name>
<evidence type="ECO:0000256" key="4">
    <source>
        <dbReference type="ARBA" id="ARBA00023002"/>
    </source>
</evidence>
<keyword evidence="4" id="KW-0560">Oxidoreductase</keyword>
<evidence type="ECO:0000256" key="5">
    <source>
        <dbReference type="ARBA" id="ARBA00023004"/>
    </source>
</evidence>
<dbReference type="InterPro" id="IPR016169">
    <property type="entry name" value="FAD-bd_PCMH_sub2"/>
</dbReference>
<dbReference type="InterPro" id="IPR016166">
    <property type="entry name" value="FAD-bd_PCMH"/>
</dbReference>
<dbReference type="SUPFAM" id="SSF55447">
    <property type="entry name" value="CO dehydrogenase flavoprotein C-terminal domain-like"/>
    <property type="match status" value="1"/>
</dbReference>
<dbReference type="Pfam" id="PF03450">
    <property type="entry name" value="CO_deh_flav_C"/>
    <property type="match status" value="1"/>
</dbReference>
<sequence length="499" mass="51577">MTPGRRLSATVNGENLSLAGTDPSTNALDWLRAQGLTGAKEGCAEGECGACAVMLARADTGSGTEWTALNACLLPAAALDGQEVVTAEGLGAPGRLHPVQRELAVRGGSQCGYCTPGFVCSMAAEYYRGDRSATRDDTAADAAHPRRHECGPNGFELDALSGNLCRCTGYRPIRDAAFALGEPADHDPIARRRAGPPPAAAATWLEGPTGTYARPADLGEALDLLAAHPGAVLVAGSTDWGVDVNLRGSRAPFVIGIDRLPELRHLAVGDDVVEIGAALSLTEVERGLAGRVPLLDQLVPQFASRLIRNGATIGGNLGTASPIGDLLPALLALEAAVVLVGAGGEREVALADYFTGYRRTLRCADEMVRAVRIPVPLSGTTAFHKVAKRRFDDISSVAVAFALDVAGGVVRRARIGLGGVAATPIRAYTTEAALEGQPWTAETAHAAADVLHGEGTPLDDHRASADYRRAVLGTALLRLHAESTAGPVVEAPTGRGVGA</sequence>
<gene>
    <name evidence="8" type="ORF">GCM10022399_03750</name>
</gene>
<keyword evidence="1" id="KW-0285">Flavoprotein</keyword>
<evidence type="ECO:0000259" key="7">
    <source>
        <dbReference type="PROSITE" id="PS51387"/>
    </source>
</evidence>
<keyword evidence="3" id="KW-0274">FAD</keyword>
<dbReference type="PROSITE" id="PS51387">
    <property type="entry name" value="FAD_PCMH"/>
    <property type="match status" value="1"/>
</dbReference>
<dbReference type="Gene3D" id="3.30.465.10">
    <property type="match status" value="1"/>
</dbReference>
<dbReference type="InterPro" id="IPR001041">
    <property type="entry name" value="2Fe-2S_ferredoxin-type"/>
</dbReference>
<dbReference type="PANTHER" id="PTHR42659">
    <property type="entry name" value="XANTHINE DEHYDROGENASE SUBUNIT C-RELATED"/>
    <property type="match status" value="1"/>
</dbReference>
<accession>A0ABP7CMM0</accession>
<keyword evidence="5" id="KW-0408">Iron</keyword>
<proteinExistence type="predicted"/>
<dbReference type="InterPro" id="IPR012175">
    <property type="entry name" value="Xanth_DH_ssu_bac"/>
</dbReference>
<dbReference type="Pfam" id="PF00941">
    <property type="entry name" value="FAD_binding_5"/>
    <property type="match status" value="1"/>
</dbReference>
<dbReference type="RefSeq" id="WP_344940699.1">
    <property type="nucleotide sequence ID" value="NZ_BAABDC010000001.1"/>
</dbReference>
<dbReference type="Gene3D" id="1.10.150.120">
    <property type="entry name" value="[2Fe-2S]-binding domain"/>
    <property type="match status" value="1"/>
</dbReference>
<evidence type="ECO:0000256" key="1">
    <source>
        <dbReference type="ARBA" id="ARBA00022630"/>
    </source>
</evidence>
<dbReference type="InterPro" id="IPR036318">
    <property type="entry name" value="FAD-bd_PCMH-like_sf"/>
</dbReference>
<feature type="domain" description="FAD-binding PCMH-type" evidence="7">
    <location>
        <begin position="205"/>
        <end position="378"/>
    </location>
</feature>
<feature type="domain" description="2Fe-2S ferredoxin-type" evidence="6">
    <location>
        <begin position="5"/>
        <end position="90"/>
    </location>
</feature>
<dbReference type="InterPro" id="IPR036683">
    <property type="entry name" value="CO_DH_flav_C_dom_sf"/>
</dbReference>
<evidence type="ECO:0000256" key="2">
    <source>
        <dbReference type="ARBA" id="ARBA00022723"/>
    </source>
</evidence>
<dbReference type="InterPro" id="IPR002888">
    <property type="entry name" value="2Fe-2S-bd"/>
</dbReference>
<keyword evidence="9" id="KW-1185">Reference proteome</keyword>
<organism evidence="8 9">
    <name type="scientific">Terrabacter ginsenosidimutans</name>
    <dbReference type="NCBI Taxonomy" id="490575"/>
    <lineage>
        <taxon>Bacteria</taxon>
        <taxon>Bacillati</taxon>
        <taxon>Actinomycetota</taxon>
        <taxon>Actinomycetes</taxon>
        <taxon>Micrococcales</taxon>
        <taxon>Intrasporangiaceae</taxon>
        <taxon>Terrabacter</taxon>
    </lineage>
</organism>
<dbReference type="Proteomes" id="UP001501468">
    <property type="component" value="Unassembled WGS sequence"/>
</dbReference>
<dbReference type="InterPro" id="IPR012675">
    <property type="entry name" value="Beta-grasp_dom_sf"/>
</dbReference>
<dbReference type="Gene3D" id="3.30.43.10">
    <property type="entry name" value="Uridine Diphospho-n-acetylenolpyruvylglucosamine Reductase, domain 2"/>
    <property type="match status" value="1"/>
</dbReference>
<keyword evidence="2" id="KW-0479">Metal-binding</keyword>
<dbReference type="InterPro" id="IPR016167">
    <property type="entry name" value="FAD-bd_PCMH_sub1"/>
</dbReference>
<dbReference type="Pfam" id="PF01799">
    <property type="entry name" value="Fer2_2"/>
    <property type="match status" value="1"/>
</dbReference>
<dbReference type="InterPro" id="IPR005107">
    <property type="entry name" value="CO_DH_flav_C"/>
</dbReference>
<dbReference type="Pfam" id="PF00111">
    <property type="entry name" value="Fer2"/>
    <property type="match status" value="1"/>
</dbReference>
<evidence type="ECO:0000313" key="8">
    <source>
        <dbReference type="EMBL" id="GAA3691155.1"/>
    </source>
</evidence>
<dbReference type="Gene3D" id="3.10.20.30">
    <property type="match status" value="1"/>
</dbReference>
<dbReference type="SUPFAM" id="SSF47741">
    <property type="entry name" value="CO dehydrogenase ISP C-domain like"/>
    <property type="match status" value="1"/>
</dbReference>
<evidence type="ECO:0000259" key="6">
    <source>
        <dbReference type="PROSITE" id="PS51085"/>
    </source>
</evidence>
<protein>
    <submittedName>
        <fullName evidence="8">FAD binding domain-containing protein</fullName>
    </submittedName>
</protein>
<evidence type="ECO:0000256" key="3">
    <source>
        <dbReference type="ARBA" id="ARBA00022827"/>
    </source>
</evidence>
<dbReference type="PIRSF" id="PIRSF036557">
    <property type="entry name" value="XdhA_RC"/>
    <property type="match status" value="1"/>
</dbReference>
<evidence type="ECO:0000313" key="9">
    <source>
        <dbReference type="Proteomes" id="UP001501468"/>
    </source>
</evidence>
<dbReference type="Gene3D" id="3.30.390.50">
    <property type="entry name" value="CO dehydrogenase flavoprotein, C-terminal domain"/>
    <property type="match status" value="1"/>
</dbReference>
<dbReference type="InterPro" id="IPR036884">
    <property type="entry name" value="2Fe-2S-bd_dom_sf"/>
</dbReference>
<dbReference type="PANTHER" id="PTHR42659:SF2">
    <property type="entry name" value="XANTHINE DEHYDROGENASE SUBUNIT C-RELATED"/>
    <property type="match status" value="1"/>
</dbReference>
<dbReference type="PROSITE" id="PS00197">
    <property type="entry name" value="2FE2S_FER_1"/>
    <property type="match status" value="1"/>
</dbReference>
<dbReference type="InterPro" id="IPR006058">
    <property type="entry name" value="2Fe2S_fd_BS"/>
</dbReference>
<dbReference type="SUPFAM" id="SSF54292">
    <property type="entry name" value="2Fe-2S ferredoxin-like"/>
    <property type="match status" value="1"/>
</dbReference>
<dbReference type="EMBL" id="BAABDC010000001">
    <property type="protein sequence ID" value="GAA3691155.1"/>
    <property type="molecule type" value="Genomic_DNA"/>
</dbReference>
<dbReference type="InterPro" id="IPR036010">
    <property type="entry name" value="2Fe-2S_ferredoxin-like_sf"/>
</dbReference>
<comment type="caution">
    <text evidence="8">The sequence shown here is derived from an EMBL/GenBank/DDBJ whole genome shotgun (WGS) entry which is preliminary data.</text>
</comment>
<dbReference type="InterPro" id="IPR051312">
    <property type="entry name" value="Diverse_Substr_Oxidored"/>
</dbReference>
<dbReference type="InterPro" id="IPR002346">
    <property type="entry name" value="Mopterin_DH_FAD-bd"/>
</dbReference>
<reference evidence="9" key="1">
    <citation type="journal article" date="2019" name="Int. J. Syst. Evol. Microbiol.">
        <title>The Global Catalogue of Microorganisms (GCM) 10K type strain sequencing project: providing services to taxonomists for standard genome sequencing and annotation.</title>
        <authorList>
            <consortium name="The Broad Institute Genomics Platform"/>
            <consortium name="The Broad Institute Genome Sequencing Center for Infectious Disease"/>
            <person name="Wu L."/>
            <person name="Ma J."/>
        </authorList>
    </citation>
    <scope>NUCLEOTIDE SEQUENCE [LARGE SCALE GENOMIC DNA]</scope>
    <source>
        <strain evidence="9">JCM 17125</strain>
    </source>
</reference>